<dbReference type="EMBL" id="JGDB01000094">
    <property type="protein sequence ID" value="EXY90984.1"/>
    <property type="molecule type" value="Genomic_DNA"/>
</dbReference>
<proteinExistence type="inferred from homology"/>
<dbReference type="AlphaFoldDB" id="A0A015U2N0"/>
<evidence type="ECO:0000313" key="12">
    <source>
        <dbReference type="Proteomes" id="UP000020773"/>
    </source>
</evidence>
<comment type="catalytic activity">
    <reaction evidence="8">
        <text>4 Fe(2+) + O2 + 6 H2O = 4 iron(III) oxide-hydroxide + 12 H(+)</text>
        <dbReference type="Rhea" id="RHEA:11972"/>
        <dbReference type="ChEBI" id="CHEBI:15377"/>
        <dbReference type="ChEBI" id="CHEBI:15378"/>
        <dbReference type="ChEBI" id="CHEBI:15379"/>
        <dbReference type="ChEBI" id="CHEBI:29033"/>
        <dbReference type="ChEBI" id="CHEBI:78619"/>
        <dbReference type="EC" id="1.16.3.2"/>
    </reaction>
</comment>
<keyword evidence="8" id="KW-0963">Cytoplasm</keyword>
<evidence type="ECO:0000256" key="6">
    <source>
        <dbReference type="ARBA" id="ARBA00054546"/>
    </source>
</evidence>
<feature type="domain" description="Ferritin-like diiron" evidence="9">
    <location>
        <begin position="1"/>
        <end position="144"/>
    </location>
</feature>
<dbReference type="PROSITE" id="PS50905">
    <property type="entry name" value="FERRITIN_LIKE"/>
    <property type="match status" value="1"/>
</dbReference>
<dbReference type="GO" id="GO:0008199">
    <property type="term" value="F:ferric iron binding"/>
    <property type="evidence" value="ECO:0007669"/>
    <property type="project" value="InterPro"/>
</dbReference>
<keyword evidence="5 7" id="KW-0408">Iron</keyword>
<dbReference type="GeneID" id="60060554"/>
<feature type="binding site" evidence="7">
    <location>
        <position position="93"/>
    </location>
    <ligand>
        <name>Fe cation</name>
        <dbReference type="ChEBI" id="CHEBI:24875"/>
        <label>1</label>
    </ligand>
</feature>
<dbReference type="PANTHER" id="PTHR11431">
    <property type="entry name" value="FERRITIN"/>
    <property type="match status" value="1"/>
</dbReference>
<organism evidence="11 12">
    <name type="scientific">Bacteroides fragilis str. 3998T(B)3</name>
    <dbReference type="NCBI Taxonomy" id="1339316"/>
    <lineage>
        <taxon>Bacteria</taxon>
        <taxon>Pseudomonadati</taxon>
        <taxon>Bacteroidota</taxon>
        <taxon>Bacteroidia</taxon>
        <taxon>Bacteroidales</taxon>
        <taxon>Bacteroidaceae</taxon>
        <taxon>Bacteroides</taxon>
    </lineage>
</organism>
<reference evidence="11 12" key="1">
    <citation type="submission" date="2014-02" db="EMBL/GenBank/DDBJ databases">
        <authorList>
            <person name="Sears C."/>
            <person name="Carroll K."/>
            <person name="Sack B.R."/>
            <person name="Qadri F."/>
            <person name="Myers L.L."/>
            <person name="Chung G.-T."/>
            <person name="Escheverria P."/>
            <person name="Fraser C.M."/>
            <person name="Sadzewicz L."/>
            <person name="Shefchek K.A."/>
            <person name="Tallon L."/>
            <person name="Das S.P."/>
            <person name="Daugherty S."/>
            <person name="Mongodin E.F."/>
        </authorList>
    </citation>
    <scope>NUCLEOTIDE SEQUENCE [LARGE SCALE GENOMIC DNA]</scope>
    <source>
        <strain evidence="11">3998T</strain>
        <strain evidence="12">3998T(B)3</strain>
    </source>
</reference>
<comment type="function">
    <text evidence="8">Iron-storage protein.</text>
</comment>
<keyword evidence="4 11" id="KW-0560">Oxidoreductase</keyword>
<dbReference type="FunFam" id="1.20.1260.10:FF:000001">
    <property type="entry name" value="Non-heme ferritin"/>
    <property type="match status" value="1"/>
</dbReference>
<evidence type="ECO:0000256" key="5">
    <source>
        <dbReference type="ARBA" id="ARBA00023004"/>
    </source>
</evidence>
<dbReference type="GO" id="GO:0042802">
    <property type="term" value="F:identical protein binding"/>
    <property type="evidence" value="ECO:0007669"/>
    <property type="project" value="UniProtKB-ARBA"/>
</dbReference>
<accession>A0A015U2N0</accession>
<dbReference type="GO" id="GO:0008198">
    <property type="term" value="F:ferrous iron binding"/>
    <property type="evidence" value="ECO:0007669"/>
    <property type="project" value="TreeGrafter"/>
</dbReference>
<dbReference type="EC" id="1.16.3.2" evidence="8"/>
<dbReference type="InterPro" id="IPR008331">
    <property type="entry name" value="Ferritin_DPS_dom"/>
</dbReference>
<evidence type="ECO:0000256" key="7">
    <source>
        <dbReference type="PIRSR" id="PIRSR601519-1"/>
    </source>
</evidence>
<evidence type="ECO:0000256" key="8">
    <source>
        <dbReference type="RuleBase" id="RU361145"/>
    </source>
</evidence>
<dbReference type="InterPro" id="IPR041719">
    <property type="entry name" value="Ferritin_prok"/>
</dbReference>
<keyword evidence="3 7" id="KW-0479">Metal-binding</keyword>
<dbReference type="PATRIC" id="fig|1339316.3.peg.2216"/>
<dbReference type="Gene3D" id="1.20.1260.10">
    <property type="match status" value="1"/>
</dbReference>
<dbReference type="CDD" id="cd01055">
    <property type="entry name" value="Nonheme_Ferritin"/>
    <property type="match status" value="1"/>
</dbReference>
<protein>
    <recommendedName>
        <fullName evidence="8">Ferritin</fullName>
        <ecNumber evidence="8">1.16.3.2</ecNumber>
    </recommendedName>
</protein>
<comment type="caution">
    <text evidence="11">The sequence shown here is derived from an EMBL/GenBank/DDBJ whole genome shotgun (WGS) entry which is preliminary data.</text>
</comment>
<dbReference type="Pfam" id="PF00210">
    <property type="entry name" value="Ferritin"/>
    <property type="match status" value="1"/>
</dbReference>
<feature type="binding site" evidence="7">
    <location>
        <position position="126"/>
    </location>
    <ligand>
        <name>Fe cation</name>
        <dbReference type="ChEBI" id="CHEBI:24875"/>
        <label>1</label>
    </ligand>
</feature>
<name>A0A015U2N0_BACFG</name>
<comment type="similarity">
    <text evidence="1 8">Belongs to the ferritin family. Prokaryotic subfamily.</text>
</comment>
<evidence type="ECO:0000313" key="10">
    <source>
        <dbReference type="EMBL" id="EXY89010.1"/>
    </source>
</evidence>
<dbReference type="SUPFAM" id="SSF47240">
    <property type="entry name" value="Ferritin-like"/>
    <property type="match status" value="1"/>
</dbReference>
<dbReference type="GO" id="GO:0006879">
    <property type="term" value="P:intracellular iron ion homeostasis"/>
    <property type="evidence" value="ECO:0007669"/>
    <property type="project" value="UniProtKB-KW"/>
</dbReference>
<feature type="binding site" evidence="7">
    <location>
        <position position="52"/>
    </location>
    <ligand>
        <name>Fe cation</name>
        <dbReference type="ChEBI" id="CHEBI:24875"/>
        <label>1</label>
    </ligand>
</feature>
<dbReference type="Proteomes" id="UP000020773">
    <property type="component" value="Unassembled WGS sequence"/>
</dbReference>
<keyword evidence="2 8" id="KW-0409">Iron storage</keyword>
<evidence type="ECO:0000256" key="2">
    <source>
        <dbReference type="ARBA" id="ARBA00022434"/>
    </source>
</evidence>
<evidence type="ECO:0000256" key="4">
    <source>
        <dbReference type="ARBA" id="ARBA00023002"/>
    </source>
</evidence>
<dbReference type="GO" id="GO:0005829">
    <property type="term" value="C:cytosol"/>
    <property type="evidence" value="ECO:0007669"/>
    <property type="project" value="TreeGrafter"/>
</dbReference>
<dbReference type="GO" id="GO:0004322">
    <property type="term" value="F:ferroxidase activity"/>
    <property type="evidence" value="ECO:0007669"/>
    <property type="project" value="TreeGrafter"/>
</dbReference>
<dbReference type="InterPro" id="IPR012347">
    <property type="entry name" value="Ferritin-like"/>
</dbReference>
<dbReference type="PANTHER" id="PTHR11431:SF127">
    <property type="entry name" value="BACTERIAL NON-HEME FERRITIN"/>
    <property type="match status" value="1"/>
</dbReference>
<dbReference type="RefSeq" id="WP_004295284.1">
    <property type="nucleotide sequence ID" value="NZ_JGDB01000094.1"/>
</dbReference>
<comment type="subcellular location">
    <subcellularLocation>
        <location evidence="8">Cytoplasm</location>
    </subcellularLocation>
</comment>
<dbReference type="EMBL" id="JGDB01000261">
    <property type="protein sequence ID" value="EXY89010.1"/>
    <property type="molecule type" value="Genomic_DNA"/>
</dbReference>
<evidence type="ECO:0000256" key="1">
    <source>
        <dbReference type="ARBA" id="ARBA00006950"/>
    </source>
</evidence>
<gene>
    <name evidence="11" type="ORF">M125_2310</name>
    <name evidence="10" type="ORF">M125_4319</name>
</gene>
<evidence type="ECO:0000259" key="9">
    <source>
        <dbReference type="PROSITE" id="PS50905"/>
    </source>
</evidence>
<comment type="function">
    <text evidence="6">May alleviate iron toxicity in the presence of oxygen.</text>
</comment>
<feature type="binding site" evidence="7">
    <location>
        <position position="49"/>
    </location>
    <ligand>
        <name>Fe cation</name>
        <dbReference type="ChEBI" id="CHEBI:24875"/>
        <label>1</label>
    </ligand>
</feature>
<evidence type="ECO:0000256" key="3">
    <source>
        <dbReference type="ARBA" id="ARBA00022723"/>
    </source>
</evidence>
<evidence type="ECO:0000313" key="11">
    <source>
        <dbReference type="EMBL" id="EXY90984.1"/>
    </source>
</evidence>
<dbReference type="GO" id="GO:0006826">
    <property type="term" value="P:iron ion transport"/>
    <property type="evidence" value="ECO:0007669"/>
    <property type="project" value="InterPro"/>
</dbReference>
<dbReference type="InterPro" id="IPR009078">
    <property type="entry name" value="Ferritin-like_SF"/>
</dbReference>
<dbReference type="InterPro" id="IPR001519">
    <property type="entry name" value="Ferritin"/>
</dbReference>
<dbReference type="InterPro" id="IPR009040">
    <property type="entry name" value="Ferritin-like_diiron"/>
</dbReference>
<feature type="binding site" evidence="7">
    <location>
        <position position="16"/>
    </location>
    <ligand>
        <name>Fe cation</name>
        <dbReference type="ChEBI" id="CHEBI:24875"/>
        <label>1</label>
    </ligand>
</feature>
<sequence length="160" mass="18275">MTEKLQNALNEQITAELWSANLYLSMSFYLEREGFSGMARWMQKQSAEETGHAYAIAGYMIKREATPKVDKVDVVPQGWGNPVEVFEHALEHEKHVSKLIDELVQVASEEKDNATQDFLWQFVREQVEDEANVLNIVSHLRKAGDCAILFMDAKLGERES</sequence>